<dbReference type="RefSeq" id="XP_019007411.1">
    <property type="nucleotide sequence ID" value="XM_019159547.1"/>
</dbReference>
<feature type="compositionally biased region" description="Polar residues" evidence="1">
    <location>
        <begin position="1"/>
        <end position="14"/>
    </location>
</feature>
<dbReference type="GeneID" id="30176231"/>
<organism evidence="2">
    <name type="scientific">Kwoniella pini CBS 10737</name>
    <dbReference type="NCBI Taxonomy" id="1296096"/>
    <lineage>
        <taxon>Eukaryota</taxon>
        <taxon>Fungi</taxon>
        <taxon>Dikarya</taxon>
        <taxon>Basidiomycota</taxon>
        <taxon>Agaricomycotina</taxon>
        <taxon>Tremellomycetes</taxon>
        <taxon>Tremellales</taxon>
        <taxon>Cryptococcaceae</taxon>
        <taxon>Kwoniella</taxon>
    </lineage>
</organism>
<dbReference type="Proteomes" id="UP000094020">
    <property type="component" value="Chromosome 1"/>
</dbReference>
<sequence>MDSKGDSSAQSVSIVETWRHPNLPEGDTKYDPDKLSTSHRSANRGEELEKFFNGISKIPKQLKFQCKTHSDPNIDLSEDSCYPVINGSIYKYIPGKTVLYDTVYGLYLPEHAVRKQILNTLYSYKATFGKSFEAVSSSLYDHDLMYQCRTLHTAHVIRNAKSIYEDMSCGENTTSNRKIGETFDQSQLCGEVSSKFDEKSITLTLQTHDIADRNKDVRKTSLILGSDQSVYLHFEDDSSERMELVPPGGVILHPAPEQVHDP</sequence>
<name>A0A1B9HSD8_9TREE</name>
<proteinExistence type="predicted"/>
<reference evidence="2" key="3">
    <citation type="submission" date="2016-07" db="EMBL/GenBank/DDBJ databases">
        <title>Evolution of pathogenesis and genome organization in the Tremellales.</title>
        <authorList>
            <person name="Cuomo C."/>
            <person name="Litvintseva A."/>
            <person name="Heitman J."/>
            <person name="Chen Y."/>
            <person name="Sun S."/>
            <person name="Springer D."/>
            <person name="Dromer F."/>
            <person name="Young S."/>
            <person name="Zeng Q."/>
            <person name="Chapman S."/>
            <person name="Gujja S."/>
            <person name="Saif S."/>
            <person name="Birren B."/>
        </authorList>
    </citation>
    <scope>NUCLEOTIDE SEQUENCE</scope>
    <source>
        <strain evidence="2">CBS 10737</strain>
    </source>
</reference>
<evidence type="ECO:0000256" key="1">
    <source>
        <dbReference type="SAM" id="MobiDB-lite"/>
    </source>
</evidence>
<evidence type="ECO:0000313" key="4">
    <source>
        <dbReference type="Proteomes" id="UP000094020"/>
    </source>
</evidence>
<dbReference type="AlphaFoldDB" id="A0A1B9HSD8"/>
<evidence type="ECO:0000313" key="2">
    <source>
        <dbReference type="EMBL" id="OCF46192.1"/>
    </source>
</evidence>
<reference evidence="2" key="1">
    <citation type="submission" date="2013-07" db="EMBL/GenBank/DDBJ databases">
        <title>The Genome Sequence of Cryptococcus pinus CBS10737.</title>
        <authorList>
            <consortium name="The Broad Institute Genome Sequencing Platform"/>
            <person name="Cuomo C."/>
            <person name="Litvintseva A."/>
            <person name="Chen Y."/>
            <person name="Heitman J."/>
            <person name="Sun S."/>
            <person name="Springer D."/>
            <person name="Dromer F."/>
            <person name="Young S.K."/>
            <person name="Zeng Q."/>
            <person name="Gargeya S."/>
            <person name="Fitzgerald M."/>
            <person name="Abouelleil A."/>
            <person name="Alvarado L."/>
            <person name="Berlin A.M."/>
            <person name="Chapman S.B."/>
            <person name="Dewar J."/>
            <person name="Goldberg J."/>
            <person name="Griggs A."/>
            <person name="Gujja S."/>
            <person name="Hansen M."/>
            <person name="Howarth C."/>
            <person name="Imamovic A."/>
            <person name="Larimer J."/>
            <person name="McCowan C."/>
            <person name="Murphy C."/>
            <person name="Pearson M."/>
            <person name="Priest M."/>
            <person name="Roberts A."/>
            <person name="Saif S."/>
            <person name="Shea T."/>
            <person name="Sykes S."/>
            <person name="Wortman J."/>
            <person name="Nusbaum C."/>
            <person name="Birren B."/>
        </authorList>
    </citation>
    <scope>NUCLEOTIDE SEQUENCE [LARGE SCALE GENOMIC DNA]</scope>
    <source>
        <strain evidence="2">CBS 10737</strain>
    </source>
</reference>
<reference evidence="3" key="4">
    <citation type="submission" date="2024-02" db="EMBL/GenBank/DDBJ databases">
        <title>Comparative genomics of Cryptococcus and Kwoniella reveals pathogenesis evolution and contrasting modes of karyotype evolution via chromosome fusion or intercentromeric recombination.</title>
        <authorList>
            <person name="Coelho M.A."/>
            <person name="David-Palma M."/>
            <person name="Shea T."/>
            <person name="Bowers K."/>
            <person name="McGinley-Smith S."/>
            <person name="Mohammad A.W."/>
            <person name="Gnirke A."/>
            <person name="Yurkov A.M."/>
            <person name="Nowrousian M."/>
            <person name="Sun S."/>
            <person name="Cuomo C.A."/>
            <person name="Heitman J."/>
        </authorList>
    </citation>
    <scope>NUCLEOTIDE SEQUENCE</scope>
    <source>
        <strain evidence="3">CBS 10737</strain>
    </source>
</reference>
<accession>A0A1B9HSD8</accession>
<keyword evidence="4" id="KW-1185">Reference proteome</keyword>
<feature type="region of interest" description="Disordered" evidence="1">
    <location>
        <begin position="1"/>
        <end position="40"/>
    </location>
</feature>
<dbReference type="EMBL" id="CP144519">
    <property type="protein sequence ID" value="WWC66147.1"/>
    <property type="molecule type" value="Genomic_DNA"/>
</dbReference>
<protein>
    <submittedName>
        <fullName evidence="2">Uncharacterized protein</fullName>
    </submittedName>
</protein>
<dbReference type="KEGG" id="kpin:30176231"/>
<dbReference type="EMBL" id="KV700119">
    <property type="protein sequence ID" value="OCF46192.1"/>
    <property type="molecule type" value="Genomic_DNA"/>
</dbReference>
<evidence type="ECO:0000313" key="3">
    <source>
        <dbReference type="EMBL" id="WWC66147.1"/>
    </source>
</evidence>
<feature type="compositionally biased region" description="Basic and acidic residues" evidence="1">
    <location>
        <begin position="26"/>
        <end position="36"/>
    </location>
</feature>
<reference evidence="3" key="2">
    <citation type="submission" date="2013-07" db="EMBL/GenBank/DDBJ databases">
        <authorList>
            <consortium name="The Broad Institute Genome Sequencing Platform"/>
            <person name="Cuomo C."/>
            <person name="Litvintseva A."/>
            <person name="Chen Y."/>
            <person name="Heitman J."/>
            <person name="Sun S."/>
            <person name="Springer D."/>
            <person name="Dromer F."/>
            <person name="Young S.K."/>
            <person name="Zeng Q."/>
            <person name="Gargeya S."/>
            <person name="Fitzgerald M."/>
            <person name="Abouelleil A."/>
            <person name="Alvarado L."/>
            <person name="Berlin A.M."/>
            <person name="Chapman S.B."/>
            <person name="Dewar J."/>
            <person name="Goldberg J."/>
            <person name="Griggs A."/>
            <person name="Gujja S."/>
            <person name="Hansen M."/>
            <person name="Howarth C."/>
            <person name="Imamovic A."/>
            <person name="Larimer J."/>
            <person name="McCowan C."/>
            <person name="Murphy C."/>
            <person name="Pearson M."/>
            <person name="Priest M."/>
            <person name="Roberts A."/>
            <person name="Saif S."/>
            <person name="Shea T."/>
            <person name="Sykes S."/>
            <person name="Wortman J."/>
            <person name="Nusbaum C."/>
            <person name="Birren B."/>
        </authorList>
    </citation>
    <scope>NUCLEOTIDE SEQUENCE</scope>
    <source>
        <strain evidence="3">CBS 10737</strain>
    </source>
</reference>
<gene>
    <name evidence="2" type="ORF">I206_07862</name>
    <name evidence="3" type="ORF">I206_100047</name>
</gene>